<keyword evidence="3" id="KW-1185">Reference proteome</keyword>
<evidence type="ECO:0000256" key="1">
    <source>
        <dbReference type="SAM" id="MobiDB-lite"/>
    </source>
</evidence>
<feature type="region of interest" description="Disordered" evidence="1">
    <location>
        <begin position="246"/>
        <end position="316"/>
    </location>
</feature>
<gene>
    <name evidence="2" type="ORF">PG986_008526</name>
</gene>
<dbReference type="RefSeq" id="XP_066700860.1">
    <property type="nucleotide sequence ID" value="XM_066844748.1"/>
</dbReference>
<organism evidence="2 3">
    <name type="scientific">Apiospora aurea</name>
    <dbReference type="NCBI Taxonomy" id="335848"/>
    <lineage>
        <taxon>Eukaryota</taxon>
        <taxon>Fungi</taxon>
        <taxon>Dikarya</taxon>
        <taxon>Ascomycota</taxon>
        <taxon>Pezizomycotina</taxon>
        <taxon>Sordariomycetes</taxon>
        <taxon>Xylariomycetidae</taxon>
        <taxon>Amphisphaeriales</taxon>
        <taxon>Apiosporaceae</taxon>
        <taxon>Apiospora</taxon>
    </lineage>
</organism>
<accession>A0ABR1QFM6</accession>
<feature type="compositionally biased region" description="Low complexity" evidence="1">
    <location>
        <begin position="340"/>
        <end position="349"/>
    </location>
</feature>
<feature type="region of interest" description="Disordered" evidence="1">
    <location>
        <begin position="328"/>
        <end position="349"/>
    </location>
</feature>
<evidence type="ECO:0000313" key="3">
    <source>
        <dbReference type="Proteomes" id="UP001391051"/>
    </source>
</evidence>
<reference evidence="2 3" key="1">
    <citation type="submission" date="2023-01" db="EMBL/GenBank/DDBJ databases">
        <title>Analysis of 21 Apiospora genomes using comparative genomics revels a genus with tremendous synthesis potential of carbohydrate active enzymes and secondary metabolites.</title>
        <authorList>
            <person name="Sorensen T."/>
        </authorList>
    </citation>
    <scope>NUCLEOTIDE SEQUENCE [LARGE SCALE GENOMIC DNA]</scope>
    <source>
        <strain evidence="2 3">CBS 24483</strain>
    </source>
</reference>
<dbReference type="Proteomes" id="UP001391051">
    <property type="component" value="Unassembled WGS sequence"/>
</dbReference>
<feature type="compositionally biased region" description="Pro residues" evidence="1">
    <location>
        <begin position="258"/>
        <end position="269"/>
    </location>
</feature>
<name>A0ABR1QFM6_9PEZI</name>
<comment type="caution">
    <text evidence="2">The sequence shown here is derived from an EMBL/GenBank/DDBJ whole genome shotgun (WGS) entry which is preliminary data.</text>
</comment>
<dbReference type="EMBL" id="JAQQWE010000005">
    <property type="protein sequence ID" value="KAK7952798.1"/>
    <property type="molecule type" value="Genomic_DNA"/>
</dbReference>
<feature type="region of interest" description="Disordered" evidence="1">
    <location>
        <begin position="158"/>
        <end position="179"/>
    </location>
</feature>
<protein>
    <submittedName>
        <fullName evidence="2">Uncharacterized protein</fullName>
    </submittedName>
</protein>
<dbReference type="GeneID" id="92077810"/>
<feature type="compositionally biased region" description="Basic residues" evidence="1">
    <location>
        <begin position="274"/>
        <end position="286"/>
    </location>
</feature>
<sequence length="349" mass="38196">MLPPMCSKYGSPDHWTYSTKLLAGPAALGSASSKPISDTNFTCPLTGGLLGGHQRHHPLKELLPATLNNVHARVNLLERLVDQRQPPTVAPDWDSLRYRTMRLWRTPVRGLPSTYALVVSADKWWPSAEETDDQAIALALERTLRSLGIFSYSATPPDAVENGTSSDKDGSSSSSSSDDQFDIAAQEFCNLAGKNRKKPLKPYASVRELYAAAFELNLVLEGKPYLTVPYPPVPPVFGPGRLPMPGIPMGEGGRPGGSIPPPSYSPRGPPVIIRPRKHKKRSRKTQSKGGFLRFMLCGRGDDDSDDDSDDESVRAKKGWRRWLPRWLSSKKGPRGYETDSSSGSSSLAD</sequence>
<evidence type="ECO:0000313" key="2">
    <source>
        <dbReference type="EMBL" id="KAK7952798.1"/>
    </source>
</evidence>
<proteinExistence type="predicted"/>